<dbReference type="InterPro" id="IPR018062">
    <property type="entry name" value="HTH_AraC-typ_CS"/>
</dbReference>
<organism evidence="6 7">
    <name type="scientific">Parabacteroides goldsteinii DSM 19448 = WAL 12034</name>
    <dbReference type="NCBI Taxonomy" id="927665"/>
    <lineage>
        <taxon>Bacteria</taxon>
        <taxon>Pseudomonadati</taxon>
        <taxon>Bacteroidota</taxon>
        <taxon>Bacteroidia</taxon>
        <taxon>Bacteroidales</taxon>
        <taxon>Tannerellaceae</taxon>
        <taxon>Parabacteroides</taxon>
    </lineage>
</organism>
<feature type="transmembrane region" description="Helical" evidence="4">
    <location>
        <begin position="148"/>
        <end position="170"/>
    </location>
</feature>
<dbReference type="PANTHER" id="PTHR43280:SF29">
    <property type="entry name" value="ARAC-FAMILY TRANSCRIPTIONAL REGULATOR"/>
    <property type="match status" value="1"/>
</dbReference>
<dbReference type="PANTHER" id="PTHR43280">
    <property type="entry name" value="ARAC-FAMILY TRANSCRIPTIONAL REGULATOR"/>
    <property type="match status" value="1"/>
</dbReference>
<evidence type="ECO:0000256" key="1">
    <source>
        <dbReference type="ARBA" id="ARBA00023015"/>
    </source>
</evidence>
<dbReference type="PROSITE" id="PS01124">
    <property type="entry name" value="HTH_ARAC_FAMILY_2"/>
    <property type="match status" value="1"/>
</dbReference>
<dbReference type="SMART" id="SM00342">
    <property type="entry name" value="HTH_ARAC"/>
    <property type="match status" value="1"/>
</dbReference>
<accession>A0A0F5JPW5</accession>
<dbReference type="GO" id="GO:0043565">
    <property type="term" value="F:sequence-specific DNA binding"/>
    <property type="evidence" value="ECO:0007669"/>
    <property type="project" value="InterPro"/>
</dbReference>
<dbReference type="RefSeq" id="WP_046144982.1">
    <property type="nucleotide sequence ID" value="NZ_KQ033912.1"/>
</dbReference>
<feature type="transmembrane region" description="Helical" evidence="4">
    <location>
        <begin position="218"/>
        <end position="240"/>
    </location>
</feature>
<dbReference type="Gene3D" id="1.10.10.60">
    <property type="entry name" value="Homeodomain-like"/>
    <property type="match status" value="2"/>
</dbReference>
<feature type="transmembrane region" description="Helical" evidence="4">
    <location>
        <begin position="6"/>
        <end position="29"/>
    </location>
</feature>
<dbReference type="PROSITE" id="PS00041">
    <property type="entry name" value="HTH_ARAC_FAMILY_1"/>
    <property type="match status" value="1"/>
</dbReference>
<dbReference type="InterPro" id="IPR009057">
    <property type="entry name" value="Homeodomain-like_sf"/>
</dbReference>
<dbReference type="InterPro" id="IPR018060">
    <property type="entry name" value="HTH_AraC"/>
</dbReference>
<evidence type="ECO:0000256" key="2">
    <source>
        <dbReference type="ARBA" id="ARBA00023125"/>
    </source>
</evidence>
<feature type="transmembrane region" description="Helical" evidence="4">
    <location>
        <begin position="41"/>
        <end position="62"/>
    </location>
</feature>
<feature type="transmembrane region" description="Helical" evidence="4">
    <location>
        <begin position="74"/>
        <end position="95"/>
    </location>
</feature>
<dbReference type="STRING" id="927665.HMPREF1535_00095"/>
<keyword evidence="2" id="KW-0238">DNA-binding</keyword>
<evidence type="ECO:0000313" key="6">
    <source>
        <dbReference type="EMBL" id="KKB59823.1"/>
    </source>
</evidence>
<feature type="domain" description="HTH araC/xylS-type" evidence="5">
    <location>
        <begin position="287"/>
        <end position="389"/>
    </location>
</feature>
<dbReference type="HOGENOM" id="CLU_699888_0_0_10"/>
<keyword evidence="4" id="KW-0812">Transmembrane</keyword>
<dbReference type="Proteomes" id="UP000033047">
    <property type="component" value="Unassembled WGS sequence"/>
</dbReference>
<dbReference type="AlphaFoldDB" id="A0A0F5JPW5"/>
<keyword evidence="3" id="KW-0804">Transcription</keyword>
<dbReference type="InterPro" id="IPR020449">
    <property type="entry name" value="Tscrpt_reg_AraC-type_HTH"/>
</dbReference>
<evidence type="ECO:0000256" key="3">
    <source>
        <dbReference type="ARBA" id="ARBA00023163"/>
    </source>
</evidence>
<evidence type="ECO:0000256" key="4">
    <source>
        <dbReference type="SAM" id="Phobius"/>
    </source>
</evidence>
<dbReference type="Pfam" id="PF12833">
    <property type="entry name" value="HTH_18"/>
    <property type="match status" value="1"/>
</dbReference>
<reference evidence="6 7" key="1">
    <citation type="submission" date="2013-04" db="EMBL/GenBank/DDBJ databases">
        <title>The Genome Sequence of Parabacteroides goldsteinii DSM 19448.</title>
        <authorList>
            <consortium name="The Broad Institute Genomics Platform"/>
            <person name="Earl A."/>
            <person name="Ward D."/>
            <person name="Feldgarden M."/>
            <person name="Gevers D."/>
            <person name="Martens E."/>
            <person name="Sakamoto M."/>
            <person name="Benno Y."/>
            <person name="Song Y."/>
            <person name="Liu C."/>
            <person name="Lee J."/>
            <person name="Bolanos M."/>
            <person name="Vaisanen M.L."/>
            <person name="Finegold S.M."/>
            <person name="Walker B."/>
            <person name="Young S."/>
            <person name="Zeng Q."/>
            <person name="Gargeya S."/>
            <person name="Fitzgerald M."/>
            <person name="Haas B."/>
            <person name="Abouelleil A."/>
            <person name="Allen A.W."/>
            <person name="Alvarado L."/>
            <person name="Arachchi H.M."/>
            <person name="Berlin A.M."/>
            <person name="Chapman S.B."/>
            <person name="Gainer-Dewar J."/>
            <person name="Goldberg J."/>
            <person name="Griggs A."/>
            <person name="Gujja S."/>
            <person name="Hansen M."/>
            <person name="Howarth C."/>
            <person name="Imamovic A."/>
            <person name="Ireland A."/>
            <person name="Larimer J."/>
            <person name="McCowan C."/>
            <person name="Murphy C."/>
            <person name="Pearson M."/>
            <person name="Poon T.W."/>
            <person name="Priest M."/>
            <person name="Roberts A."/>
            <person name="Saif S."/>
            <person name="Shea T."/>
            <person name="Sisk P."/>
            <person name="Sykes S."/>
            <person name="Wortman J."/>
            <person name="Nusbaum C."/>
            <person name="Birren B."/>
        </authorList>
    </citation>
    <scope>NUCLEOTIDE SEQUENCE [LARGE SCALE GENOMIC DNA]</scope>
    <source>
        <strain evidence="6 7">DSM 19448</strain>
    </source>
</reference>
<dbReference type="GO" id="GO:0003700">
    <property type="term" value="F:DNA-binding transcription factor activity"/>
    <property type="evidence" value="ECO:0007669"/>
    <property type="project" value="InterPro"/>
</dbReference>
<dbReference type="EMBL" id="AQHV01000001">
    <property type="protein sequence ID" value="KKB59823.1"/>
    <property type="molecule type" value="Genomic_DNA"/>
</dbReference>
<comment type="caution">
    <text evidence="6">The sequence shown here is derived from an EMBL/GenBank/DDBJ whole genome shotgun (WGS) entry which is preliminary data.</text>
</comment>
<proteinExistence type="predicted"/>
<feature type="transmembrane region" description="Helical" evidence="4">
    <location>
        <begin position="107"/>
        <end position="128"/>
    </location>
</feature>
<keyword evidence="4" id="KW-0472">Membrane</keyword>
<evidence type="ECO:0000259" key="5">
    <source>
        <dbReference type="PROSITE" id="PS01124"/>
    </source>
</evidence>
<dbReference type="SUPFAM" id="SSF46689">
    <property type="entry name" value="Homeodomain-like"/>
    <property type="match status" value="1"/>
</dbReference>
<dbReference type="PATRIC" id="fig|927665.4.peg.89"/>
<feature type="transmembrane region" description="Helical" evidence="4">
    <location>
        <begin position="191"/>
        <end position="212"/>
    </location>
</feature>
<name>A0A0F5JPW5_9BACT</name>
<protein>
    <recommendedName>
        <fullName evidence="5">HTH araC/xylS-type domain-containing protein</fullName>
    </recommendedName>
</protein>
<evidence type="ECO:0000313" key="7">
    <source>
        <dbReference type="Proteomes" id="UP000033047"/>
    </source>
</evidence>
<keyword evidence="4" id="KW-1133">Transmembrane helix</keyword>
<gene>
    <name evidence="6" type="ORF">HMPREF1535_00095</name>
</gene>
<sequence length="394" mass="45574">MTEENLFIITYSLNTVVCLLVTAGLLFLKPLRNVRNRKYRNACRILAFASAIVGSGHLLTLLVGDSTQTDLGLLSFPVIVIGASQSLLFTFLLILLFREEYVTRKNILLHASPAILLTVFYLAARCFFEDPAVYTFSEWAAQTGNPVLMIRTVFALVYLVQMGIYTHIFFRERAIYDKSLSHLQKIPERLELRWVTRVFLYALGIGVLALTLCFCFSVTYELTVVCIFTVFYLMVGAYYVNYHFTYDFMREELFKTNAVLPEEKEEKAGLDTLVNELAQAQDKDLYNRAEKMMREDLLFTNPDFNRKEFVQALYTNEHYLTRALKYYTGMSFQDYIVHYRIDYAHTCLLIPDARSIEEIALASGFSSVRSFNRNFSEVFGMTPHKYRKEHANKA</sequence>
<keyword evidence="1" id="KW-0805">Transcription regulation</keyword>
<dbReference type="PRINTS" id="PR00032">
    <property type="entry name" value="HTHARAC"/>
</dbReference>